<dbReference type="InterPro" id="IPR036047">
    <property type="entry name" value="F-box-like_dom_sf"/>
</dbReference>
<comment type="caution">
    <text evidence="2">The sequence shown here is derived from an EMBL/GenBank/DDBJ whole genome shotgun (WGS) entry which is preliminary data.</text>
</comment>
<dbReference type="Proteomes" id="UP000823405">
    <property type="component" value="Unassembled WGS sequence"/>
</dbReference>
<dbReference type="InterPro" id="IPR032675">
    <property type="entry name" value="LRR_dom_sf"/>
</dbReference>
<evidence type="ECO:0000313" key="2">
    <source>
        <dbReference type="EMBL" id="KAG0298573.1"/>
    </source>
</evidence>
<dbReference type="Gene3D" id="1.20.1280.50">
    <property type="match status" value="1"/>
</dbReference>
<gene>
    <name evidence="2" type="ORF">BGZ97_004017</name>
</gene>
<accession>A0A9P6QWC4</accession>
<reference evidence="2" key="1">
    <citation type="journal article" date="2020" name="Fungal Divers.">
        <title>Resolving the Mortierellaceae phylogeny through synthesis of multi-gene phylogenetics and phylogenomics.</title>
        <authorList>
            <person name="Vandepol N."/>
            <person name="Liber J."/>
            <person name="Desiro A."/>
            <person name="Na H."/>
            <person name="Kennedy M."/>
            <person name="Barry K."/>
            <person name="Grigoriev I.V."/>
            <person name="Miller A.N."/>
            <person name="O'Donnell K."/>
            <person name="Stajich J.E."/>
            <person name="Bonito G."/>
        </authorList>
    </citation>
    <scope>NUCLEOTIDE SEQUENCE</scope>
    <source>
        <strain evidence="2">NVP60</strain>
    </source>
</reference>
<feature type="domain" description="F-box" evidence="1">
    <location>
        <begin position="14"/>
        <end position="52"/>
    </location>
</feature>
<sequence length="672" mass="78079">MTMTPNSDLVLGLPELLTQIAVNLKPPSLAACTRVSHLWNKVFTPQLWHTIDDHRYNWSKIADSKGKYDRETGSWIPISTEKEDCTRQLFLKFGHHIRHLLISDWTVAKAALHNYRGTLQLKSLWFTLPMGRTCTTVERPALLPEDMAEKDKEALEGFLQPGVKISRDFNADVWQLVWQLWLVIFRTPALCNLKVFMPASRTLDRVLSPTFLRRALLVHHKTLATLQISYRQLNLADYMDILPHLQHFYTEHNPVEGRPLEKTYPQLRTLFIRAHLPEPTFFNLLKHLPSLEDFCVSNLWGVPADDVDDDADWDGDEDSDADYNGSVLESDAQVSPLLDGVPSQLSRLHFLVKWGSYDERMLNVAFRALPSVPFVTELTIDTGYPYLGPLVAKYCPQLEVLRCPSSLCSIHLERSEGKIAVNGLNIILESCPHLRIFEAIASRIEVSHMLGRTWICKDLEVFRCQIIGFHRLSRDEEMVYGETVQILETTIYELLSDEQQRVFSKYRQCQEQHHQVYDRLASMTQLTTLELGHDLARRRRKDQPTVKWRRYSQENRTYTVDNAPVYGAMELSLSSGLDRLVTLKKLEVFGFSSIDDRIQEPELEWMAKAWPRLMIMRGLHYVQLMAPFHFEDPETLRLREKMLELRPDVRHENFFDVAYHRCYERLFPFGGV</sequence>
<dbReference type="InterPro" id="IPR001810">
    <property type="entry name" value="F-box_dom"/>
</dbReference>
<dbReference type="Gene3D" id="3.80.10.10">
    <property type="entry name" value="Ribonuclease Inhibitor"/>
    <property type="match status" value="1"/>
</dbReference>
<evidence type="ECO:0000259" key="1">
    <source>
        <dbReference type="Pfam" id="PF12937"/>
    </source>
</evidence>
<proteinExistence type="predicted"/>
<name>A0A9P6QWC4_9FUNG</name>
<keyword evidence="3" id="KW-1185">Reference proteome</keyword>
<organism evidence="2 3">
    <name type="scientific">Linnemannia gamsii</name>
    <dbReference type="NCBI Taxonomy" id="64522"/>
    <lineage>
        <taxon>Eukaryota</taxon>
        <taxon>Fungi</taxon>
        <taxon>Fungi incertae sedis</taxon>
        <taxon>Mucoromycota</taxon>
        <taxon>Mortierellomycotina</taxon>
        <taxon>Mortierellomycetes</taxon>
        <taxon>Mortierellales</taxon>
        <taxon>Mortierellaceae</taxon>
        <taxon>Linnemannia</taxon>
    </lineage>
</organism>
<dbReference type="Pfam" id="PF12937">
    <property type="entry name" value="F-box-like"/>
    <property type="match status" value="1"/>
</dbReference>
<protein>
    <recommendedName>
        <fullName evidence="1">F-box domain-containing protein</fullName>
    </recommendedName>
</protein>
<dbReference type="SUPFAM" id="SSF81383">
    <property type="entry name" value="F-box domain"/>
    <property type="match status" value="1"/>
</dbReference>
<evidence type="ECO:0000313" key="3">
    <source>
        <dbReference type="Proteomes" id="UP000823405"/>
    </source>
</evidence>
<dbReference type="AlphaFoldDB" id="A0A9P6QWC4"/>
<dbReference type="OrthoDB" id="2420568at2759"/>
<dbReference type="EMBL" id="JAAAIN010001984">
    <property type="protein sequence ID" value="KAG0298573.1"/>
    <property type="molecule type" value="Genomic_DNA"/>
</dbReference>